<sequence length="455" mass="49863">MSALPIETLVDPLTGVIRSVKDVLTPEHAPAAYTSMTASVADARHLGDWPADRVSLGTTFGDPAGARIAAIGEAVERYCGNYLPETLDPDLLRVATRRELRADGLDVIALSDLPSWADWQTARPGFEYTPLTEGTPTLWARCRREDATACWWPSAMVHLNWRQRRFRHLPRVLHLNYAGIATGQGVQDATDRAVLEILERDALEVWWHLGGPTVGVDPDSVPGLAEAMAGCPLTYWIVDMPSEYAPCMGALVHDRRTGIYAAGFSCKLDPAEAARKAVLEAVHTWIYTQGTTAGDGWVFRAIDQGLMARGLHLEHRADGLYLDAAGPTMQHVRDLGAHVQVWQDPRTHHLARRFTDPARGVLPIEEFAPVTTAEVYERLRADGREVHTCDLTTSDVAQTSLRVVRALIPGLVPNAPAAFTYLGCPRFAEAARARGWGDGDTSSPEKVTRIPAPHM</sequence>
<protein>
    <recommendedName>
        <fullName evidence="2">YcaO domain-containing protein</fullName>
    </recommendedName>
</protein>
<dbReference type="eggNOG" id="COG1944">
    <property type="taxonomic scope" value="Bacteria"/>
</dbReference>
<dbReference type="STRING" id="100225.SAMN05421595_2205"/>
<dbReference type="PANTHER" id="PTHR37809:SF1">
    <property type="entry name" value="RIBOSOMAL PROTEIN S12 METHYLTHIOTRANSFERASE ACCESSORY FACTOR YCAO"/>
    <property type="match status" value="1"/>
</dbReference>
<keyword evidence="4" id="KW-1185">Reference proteome</keyword>
<comment type="caution">
    <text evidence="3">The sequence shown here is derived from an EMBL/GenBank/DDBJ whole genome shotgun (WGS) entry which is preliminary data.</text>
</comment>
<dbReference type="Gene3D" id="3.30.160.660">
    <property type="match status" value="1"/>
</dbReference>
<proteinExistence type="predicted"/>
<organism evidence="3 4">
    <name type="scientific">Austwickia chelonae NBRC 105200</name>
    <dbReference type="NCBI Taxonomy" id="1184607"/>
    <lineage>
        <taxon>Bacteria</taxon>
        <taxon>Bacillati</taxon>
        <taxon>Actinomycetota</taxon>
        <taxon>Actinomycetes</taxon>
        <taxon>Micrococcales</taxon>
        <taxon>Dermatophilaceae</taxon>
        <taxon>Austwickia</taxon>
    </lineage>
</organism>
<dbReference type="RefSeq" id="WP_006501818.1">
    <property type="nucleotide sequence ID" value="NZ_BAGZ01000004.1"/>
</dbReference>
<dbReference type="PANTHER" id="PTHR37809">
    <property type="entry name" value="RIBOSOMAL PROTEIN S12 METHYLTHIOTRANSFERASE ACCESSORY FACTOR YCAO"/>
    <property type="match status" value="1"/>
</dbReference>
<dbReference type="EMBL" id="BAGZ01000004">
    <property type="protein sequence ID" value="GAB77066.1"/>
    <property type="molecule type" value="Genomic_DNA"/>
</dbReference>
<dbReference type="PROSITE" id="PS51664">
    <property type="entry name" value="YCAO"/>
    <property type="match status" value="1"/>
</dbReference>
<reference evidence="3 4" key="1">
    <citation type="submission" date="2012-08" db="EMBL/GenBank/DDBJ databases">
        <title>Whole genome shotgun sequence of Austwickia chelonae NBRC 105200.</title>
        <authorList>
            <person name="Yoshida I."/>
            <person name="Hosoyama A."/>
            <person name="Tsuchikane K."/>
            <person name="Katsumata H."/>
            <person name="Ando Y."/>
            <person name="Ohji S."/>
            <person name="Hamada M."/>
            <person name="Tamura T."/>
            <person name="Yamazoe A."/>
            <person name="Yamazaki S."/>
            <person name="Fujita N."/>
        </authorList>
    </citation>
    <scope>NUCLEOTIDE SEQUENCE [LARGE SCALE GENOMIC DNA]</scope>
    <source>
        <strain evidence="3 4">NBRC 105200</strain>
    </source>
</reference>
<dbReference type="Gene3D" id="3.30.40.250">
    <property type="match status" value="1"/>
</dbReference>
<dbReference type="Gene3D" id="3.30.1330.230">
    <property type="match status" value="1"/>
</dbReference>
<evidence type="ECO:0000259" key="2">
    <source>
        <dbReference type="PROSITE" id="PS51664"/>
    </source>
</evidence>
<feature type="domain" description="YcaO" evidence="2">
    <location>
        <begin position="57"/>
        <end position="455"/>
    </location>
</feature>
<dbReference type="Proteomes" id="UP000008495">
    <property type="component" value="Unassembled WGS sequence"/>
</dbReference>
<dbReference type="InterPro" id="IPR003776">
    <property type="entry name" value="YcaO-like_dom"/>
</dbReference>
<evidence type="ECO:0000313" key="3">
    <source>
        <dbReference type="EMBL" id="GAB77066.1"/>
    </source>
</evidence>
<accession>K6ULA0</accession>
<feature type="region of interest" description="Disordered" evidence="1">
    <location>
        <begin position="433"/>
        <end position="455"/>
    </location>
</feature>
<dbReference type="OrthoDB" id="2379922at2"/>
<gene>
    <name evidence="3" type="ORF">AUCHE_04_01070</name>
</gene>
<name>K6ULA0_9MICO</name>
<evidence type="ECO:0000256" key="1">
    <source>
        <dbReference type="SAM" id="MobiDB-lite"/>
    </source>
</evidence>
<dbReference type="AlphaFoldDB" id="K6ULA0"/>
<evidence type="ECO:0000313" key="4">
    <source>
        <dbReference type="Proteomes" id="UP000008495"/>
    </source>
</evidence>
<dbReference type="Pfam" id="PF02624">
    <property type="entry name" value="YcaO"/>
    <property type="match status" value="1"/>
</dbReference>